<evidence type="ECO:0000259" key="14">
    <source>
        <dbReference type="Pfam" id="PF08263"/>
    </source>
</evidence>
<dbReference type="Proteomes" id="UP001141806">
    <property type="component" value="Unassembled WGS sequence"/>
</dbReference>
<feature type="chain" id="PRO_5040167198" description="Leucine-rich repeat-containing N-terminal plant-type domain-containing protein" evidence="13">
    <location>
        <begin position="16"/>
        <end position="299"/>
    </location>
</feature>
<proteinExistence type="predicted"/>
<dbReference type="InterPro" id="IPR013210">
    <property type="entry name" value="LRR_N_plant-typ"/>
</dbReference>
<name>A0A9Q0K185_9MAGN</name>
<keyword evidence="2" id="KW-0433">Leucine-rich repeat</keyword>
<keyword evidence="7" id="KW-0067">ATP-binding</keyword>
<keyword evidence="6" id="KW-0547">Nucleotide-binding</keyword>
<evidence type="ECO:0000256" key="6">
    <source>
        <dbReference type="ARBA" id="ARBA00022741"/>
    </source>
</evidence>
<feature type="domain" description="Leucine-rich repeat-containing N-terminal plant-type" evidence="14">
    <location>
        <begin position="27"/>
        <end position="65"/>
    </location>
</feature>
<evidence type="ECO:0000256" key="7">
    <source>
        <dbReference type="ARBA" id="ARBA00022840"/>
    </source>
</evidence>
<keyword evidence="4 13" id="KW-0732">Signal</keyword>
<evidence type="ECO:0000313" key="15">
    <source>
        <dbReference type="EMBL" id="KAJ4960094.1"/>
    </source>
</evidence>
<evidence type="ECO:0000256" key="13">
    <source>
        <dbReference type="SAM" id="SignalP"/>
    </source>
</evidence>
<dbReference type="Gene3D" id="3.80.10.10">
    <property type="entry name" value="Ribonuclease Inhibitor"/>
    <property type="match status" value="1"/>
</dbReference>
<sequence length="299" mass="32897">MKMGLLIWVLSAVSAAALLSANALALSQDGETLLEIKDALNDSRGFLNNWRVSDGNPCNWTGISCHFNDQRVRSMDLPYMQLKGIIPPGIGKLKRLQRLALHQNSLHGTIPTEITQCTDLRALYLRANYLQGNIPPELGNLSHLTILDLSSNSLRGSVPSSIGHLGRLKFLNLSTNFFSGEIPNIGVLNNFGNESFTGNLDLCGQQIQKPCRSSLGFPAVLPHEEADGPQVASKRSSHYMSGVLIGAMSMMGLVLIALLIFLWICLLSKKERAAKKYREVKKQVDQDSSRLSKTYTCFL</sequence>
<dbReference type="InterPro" id="IPR032675">
    <property type="entry name" value="LRR_dom_sf"/>
</dbReference>
<accession>A0A9Q0K185</accession>
<keyword evidence="10" id="KW-0675">Receptor</keyword>
<dbReference type="PANTHER" id="PTHR48007">
    <property type="entry name" value="LEUCINE-RICH REPEAT RECEPTOR-LIKE PROTEIN KINASE PXC1"/>
    <property type="match status" value="1"/>
</dbReference>
<dbReference type="EMBL" id="JAMYWD010000009">
    <property type="protein sequence ID" value="KAJ4960094.1"/>
    <property type="molecule type" value="Genomic_DNA"/>
</dbReference>
<dbReference type="Pfam" id="PF08263">
    <property type="entry name" value="LRRNT_2"/>
    <property type="match status" value="1"/>
</dbReference>
<evidence type="ECO:0000256" key="10">
    <source>
        <dbReference type="ARBA" id="ARBA00023170"/>
    </source>
</evidence>
<gene>
    <name evidence="15" type="ORF">NE237_020004</name>
</gene>
<dbReference type="Pfam" id="PF00560">
    <property type="entry name" value="LRR_1"/>
    <property type="match status" value="3"/>
</dbReference>
<dbReference type="InterPro" id="IPR046959">
    <property type="entry name" value="PRK1-6/SRF4-like"/>
</dbReference>
<evidence type="ECO:0000256" key="4">
    <source>
        <dbReference type="ARBA" id="ARBA00022729"/>
    </source>
</evidence>
<evidence type="ECO:0000256" key="12">
    <source>
        <dbReference type="SAM" id="Phobius"/>
    </source>
</evidence>
<dbReference type="FunFam" id="3.80.10.10:FF:000101">
    <property type="entry name" value="LRR receptor-like serine/threonine-protein kinase ERECTA"/>
    <property type="match status" value="1"/>
</dbReference>
<evidence type="ECO:0000256" key="11">
    <source>
        <dbReference type="ARBA" id="ARBA00023180"/>
    </source>
</evidence>
<feature type="transmembrane region" description="Helical" evidence="12">
    <location>
        <begin position="239"/>
        <end position="266"/>
    </location>
</feature>
<keyword evidence="5" id="KW-0677">Repeat</keyword>
<dbReference type="SUPFAM" id="SSF52058">
    <property type="entry name" value="L domain-like"/>
    <property type="match status" value="1"/>
</dbReference>
<keyword evidence="16" id="KW-1185">Reference proteome</keyword>
<evidence type="ECO:0000256" key="8">
    <source>
        <dbReference type="ARBA" id="ARBA00022989"/>
    </source>
</evidence>
<comment type="caution">
    <text evidence="15">The sequence shown here is derived from an EMBL/GenBank/DDBJ whole genome shotgun (WGS) entry which is preliminary data.</text>
</comment>
<evidence type="ECO:0000256" key="9">
    <source>
        <dbReference type="ARBA" id="ARBA00023136"/>
    </source>
</evidence>
<evidence type="ECO:0000313" key="16">
    <source>
        <dbReference type="Proteomes" id="UP001141806"/>
    </source>
</evidence>
<evidence type="ECO:0000256" key="3">
    <source>
        <dbReference type="ARBA" id="ARBA00022692"/>
    </source>
</evidence>
<dbReference type="InterPro" id="IPR001611">
    <property type="entry name" value="Leu-rich_rpt"/>
</dbReference>
<comment type="subcellular location">
    <subcellularLocation>
        <location evidence="1">Membrane</location>
        <topology evidence="1">Single-pass type I membrane protein</topology>
    </subcellularLocation>
</comment>
<keyword evidence="9 12" id="KW-0472">Membrane</keyword>
<protein>
    <recommendedName>
        <fullName evidence="14">Leucine-rich repeat-containing N-terminal plant-type domain-containing protein</fullName>
    </recommendedName>
</protein>
<evidence type="ECO:0000256" key="1">
    <source>
        <dbReference type="ARBA" id="ARBA00004479"/>
    </source>
</evidence>
<organism evidence="15 16">
    <name type="scientific">Protea cynaroides</name>
    <dbReference type="NCBI Taxonomy" id="273540"/>
    <lineage>
        <taxon>Eukaryota</taxon>
        <taxon>Viridiplantae</taxon>
        <taxon>Streptophyta</taxon>
        <taxon>Embryophyta</taxon>
        <taxon>Tracheophyta</taxon>
        <taxon>Spermatophyta</taxon>
        <taxon>Magnoliopsida</taxon>
        <taxon>Proteales</taxon>
        <taxon>Proteaceae</taxon>
        <taxon>Protea</taxon>
    </lineage>
</organism>
<keyword evidence="8 12" id="KW-1133">Transmembrane helix</keyword>
<evidence type="ECO:0000256" key="5">
    <source>
        <dbReference type="ARBA" id="ARBA00022737"/>
    </source>
</evidence>
<dbReference type="PANTHER" id="PTHR48007:SF76">
    <property type="entry name" value="OS03G0145102 PROTEIN"/>
    <property type="match status" value="1"/>
</dbReference>
<dbReference type="GO" id="GO:0005524">
    <property type="term" value="F:ATP binding"/>
    <property type="evidence" value="ECO:0007669"/>
    <property type="project" value="UniProtKB-KW"/>
</dbReference>
<dbReference type="OrthoDB" id="4062651at2759"/>
<evidence type="ECO:0000256" key="2">
    <source>
        <dbReference type="ARBA" id="ARBA00022614"/>
    </source>
</evidence>
<dbReference type="GO" id="GO:0016020">
    <property type="term" value="C:membrane"/>
    <property type="evidence" value="ECO:0007669"/>
    <property type="project" value="UniProtKB-SubCell"/>
</dbReference>
<feature type="signal peptide" evidence="13">
    <location>
        <begin position="1"/>
        <end position="15"/>
    </location>
</feature>
<keyword evidence="11" id="KW-0325">Glycoprotein</keyword>
<reference evidence="15" key="1">
    <citation type="journal article" date="2023" name="Plant J.">
        <title>The genome of the king protea, Protea cynaroides.</title>
        <authorList>
            <person name="Chang J."/>
            <person name="Duong T.A."/>
            <person name="Schoeman C."/>
            <person name="Ma X."/>
            <person name="Roodt D."/>
            <person name="Barker N."/>
            <person name="Li Z."/>
            <person name="Van de Peer Y."/>
            <person name="Mizrachi E."/>
        </authorList>
    </citation>
    <scope>NUCLEOTIDE SEQUENCE</scope>
    <source>
        <tissue evidence="15">Young leaves</tissue>
    </source>
</reference>
<keyword evidence="3 12" id="KW-0812">Transmembrane</keyword>
<dbReference type="AlphaFoldDB" id="A0A9Q0K185"/>